<evidence type="ECO:0000313" key="2">
    <source>
        <dbReference type="EMBL" id="MCP9292102.1"/>
    </source>
</evidence>
<feature type="transmembrane region" description="Helical" evidence="1">
    <location>
        <begin position="207"/>
        <end position="224"/>
    </location>
</feature>
<evidence type="ECO:0000256" key="1">
    <source>
        <dbReference type="SAM" id="Phobius"/>
    </source>
</evidence>
<feature type="transmembrane region" description="Helical" evidence="1">
    <location>
        <begin position="86"/>
        <end position="108"/>
    </location>
</feature>
<feature type="transmembrane region" description="Helical" evidence="1">
    <location>
        <begin position="244"/>
        <end position="261"/>
    </location>
</feature>
<accession>A0A9X2L4K1</accession>
<dbReference type="AlphaFoldDB" id="A0A9X2L4K1"/>
<dbReference type="RefSeq" id="WP_255134976.1">
    <property type="nucleotide sequence ID" value="NZ_JANDBC010000002.1"/>
</dbReference>
<keyword evidence="1" id="KW-1133">Transmembrane helix</keyword>
<keyword evidence="1" id="KW-0812">Transmembrane</keyword>
<name>A0A9X2L4K1_9BACT</name>
<feature type="transmembrane region" description="Helical" evidence="1">
    <location>
        <begin position="153"/>
        <end position="171"/>
    </location>
</feature>
<evidence type="ECO:0008006" key="4">
    <source>
        <dbReference type="Google" id="ProtNLM"/>
    </source>
</evidence>
<feature type="transmembrane region" description="Helical" evidence="1">
    <location>
        <begin position="282"/>
        <end position="299"/>
    </location>
</feature>
<comment type="caution">
    <text evidence="2">The sequence shown here is derived from an EMBL/GenBank/DDBJ whole genome shotgun (WGS) entry which is preliminary data.</text>
</comment>
<feature type="transmembrane region" description="Helical" evidence="1">
    <location>
        <begin position="128"/>
        <end position="146"/>
    </location>
</feature>
<keyword evidence="3" id="KW-1185">Reference proteome</keyword>
<feature type="transmembrane region" description="Helical" evidence="1">
    <location>
        <begin position="31"/>
        <end position="50"/>
    </location>
</feature>
<keyword evidence="1" id="KW-0472">Membrane</keyword>
<proteinExistence type="predicted"/>
<dbReference type="Proteomes" id="UP001139125">
    <property type="component" value="Unassembled WGS sequence"/>
</dbReference>
<protein>
    <recommendedName>
        <fullName evidence="4">Phosphate/sulfate permease</fullName>
    </recommendedName>
</protein>
<evidence type="ECO:0000313" key="3">
    <source>
        <dbReference type="Proteomes" id="UP001139125"/>
    </source>
</evidence>
<feature type="transmembrane region" description="Helical" evidence="1">
    <location>
        <begin position="344"/>
        <end position="361"/>
    </location>
</feature>
<feature type="transmembrane region" description="Helical" evidence="1">
    <location>
        <begin position="177"/>
        <end position="195"/>
    </location>
</feature>
<gene>
    <name evidence="2" type="ORF">NM125_10980</name>
</gene>
<reference evidence="2" key="1">
    <citation type="submission" date="2022-06" db="EMBL/GenBank/DDBJ databases">
        <title>Gracilimonas sp. CAU 1638 isolated from sea sediment.</title>
        <authorList>
            <person name="Kim W."/>
        </authorList>
    </citation>
    <scope>NUCLEOTIDE SEQUENCE</scope>
    <source>
        <strain evidence="2">CAU 1638</strain>
    </source>
</reference>
<feature type="transmembrane region" description="Helical" evidence="1">
    <location>
        <begin position="56"/>
        <end position="79"/>
    </location>
</feature>
<sequence length="375" mass="41979">MSNTQPNESEQSPIERLIPTGFYDVIKQERIFIGLIGLFFFISGVVFPYAELAMWVGFIFAGYSAIANDSIQTIGTFLASNMDKKWWMLWLWIGGIFLVTVSVSWYIFDGDVTYQRLSSKGFSEAPTEFSFLQVAAPVFLLILTRMRMPVSTTFLLLSCFATSAEGITSVLGKSLQGYGIALVTGLLVWLLVTNTIEKRFKGEPKKFWLPLQWIISGTLWAVWVMQDAANIAVYLPRSLEFSQFLGFALFIFFGLGLLFYLRGDKIQEIVTEKSRVTDVRSATIIDFVYAILLVYKLTISTVPMSTTWVFLGLLAGREIGMSIMDGKEKGRPMGKVLGMAFKDLTYALIGLAVSIVLAISINDEVREQLLGLIGY</sequence>
<dbReference type="EMBL" id="JANDBC010000002">
    <property type="protein sequence ID" value="MCP9292102.1"/>
    <property type="molecule type" value="Genomic_DNA"/>
</dbReference>
<organism evidence="2 3">
    <name type="scientific">Gracilimonas sediminicola</name>
    <dbReference type="NCBI Taxonomy" id="2952158"/>
    <lineage>
        <taxon>Bacteria</taxon>
        <taxon>Pseudomonadati</taxon>
        <taxon>Balneolota</taxon>
        <taxon>Balneolia</taxon>
        <taxon>Balneolales</taxon>
        <taxon>Balneolaceae</taxon>
        <taxon>Gracilimonas</taxon>
    </lineage>
</organism>